<evidence type="ECO:0000313" key="1">
    <source>
        <dbReference type="EMBL" id="KAK8949925.1"/>
    </source>
</evidence>
<evidence type="ECO:0000313" key="2">
    <source>
        <dbReference type="Proteomes" id="UP001412067"/>
    </source>
</evidence>
<evidence type="ECO:0008006" key="3">
    <source>
        <dbReference type="Google" id="ProtNLM"/>
    </source>
</evidence>
<sequence>MLRSIDKITPLLPSLRRIFWSPPLDLHLILPRRTGTPPDLPDRLLPCGAPDWLKFNVDGALLPSRQAGAGIAARDSSGTVLFAADRLLLQWDPGRTELVALAALRDFLISACVDAPGMIIEGNCRNLIEYCQRSFALGRWDATFRDDAELGFLFELLRVLFQHVPHAANRVADYCVELVISSVFCWTAFEDFSSVLSEIVQSDRETILGF</sequence>
<dbReference type="Proteomes" id="UP001412067">
    <property type="component" value="Unassembled WGS sequence"/>
</dbReference>
<comment type="caution">
    <text evidence="1">The sequence shown here is derived from an EMBL/GenBank/DDBJ whole genome shotgun (WGS) entry which is preliminary data.</text>
</comment>
<accession>A0ABR2LT96</accession>
<protein>
    <recommendedName>
        <fullName evidence="3">RNase H type-1 domain-containing protein</fullName>
    </recommendedName>
</protein>
<dbReference type="PANTHER" id="PTHR47074">
    <property type="entry name" value="BNAC02G40300D PROTEIN"/>
    <property type="match status" value="1"/>
</dbReference>
<keyword evidence="2" id="KW-1185">Reference proteome</keyword>
<organism evidence="1 2">
    <name type="scientific">Platanthera guangdongensis</name>
    <dbReference type="NCBI Taxonomy" id="2320717"/>
    <lineage>
        <taxon>Eukaryota</taxon>
        <taxon>Viridiplantae</taxon>
        <taxon>Streptophyta</taxon>
        <taxon>Embryophyta</taxon>
        <taxon>Tracheophyta</taxon>
        <taxon>Spermatophyta</taxon>
        <taxon>Magnoliopsida</taxon>
        <taxon>Liliopsida</taxon>
        <taxon>Asparagales</taxon>
        <taxon>Orchidaceae</taxon>
        <taxon>Orchidoideae</taxon>
        <taxon>Orchideae</taxon>
        <taxon>Orchidinae</taxon>
        <taxon>Platanthera</taxon>
    </lineage>
</organism>
<dbReference type="InterPro" id="IPR044730">
    <property type="entry name" value="RNase_H-like_dom_plant"/>
</dbReference>
<gene>
    <name evidence="1" type="ORF">KSP40_PGU006482</name>
</gene>
<dbReference type="CDD" id="cd06222">
    <property type="entry name" value="RNase_H_like"/>
    <property type="match status" value="1"/>
</dbReference>
<name>A0ABR2LT96_9ASPA</name>
<proteinExistence type="predicted"/>
<dbReference type="EMBL" id="JBBWWR010000015">
    <property type="protein sequence ID" value="KAK8949925.1"/>
    <property type="molecule type" value="Genomic_DNA"/>
</dbReference>
<reference evidence="1 2" key="1">
    <citation type="journal article" date="2022" name="Nat. Plants">
        <title>Genomes of leafy and leafless Platanthera orchids illuminate the evolution of mycoheterotrophy.</title>
        <authorList>
            <person name="Li M.H."/>
            <person name="Liu K.W."/>
            <person name="Li Z."/>
            <person name="Lu H.C."/>
            <person name="Ye Q.L."/>
            <person name="Zhang D."/>
            <person name="Wang J.Y."/>
            <person name="Li Y.F."/>
            <person name="Zhong Z.M."/>
            <person name="Liu X."/>
            <person name="Yu X."/>
            <person name="Liu D.K."/>
            <person name="Tu X.D."/>
            <person name="Liu B."/>
            <person name="Hao Y."/>
            <person name="Liao X.Y."/>
            <person name="Jiang Y.T."/>
            <person name="Sun W.H."/>
            <person name="Chen J."/>
            <person name="Chen Y.Q."/>
            <person name="Ai Y."/>
            <person name="Zhai J.W."/>
            <person name="Wu S.S."/>
            <person name="Zhou Z."/>
            <person name="Hsiao Y.Y."/>
            <person name="Wu W.L."/>
            <person name="Chen Y.Y."/>
            <person name="Lin Y.F."/>
            <person name="Hsu J.L."/>
            <person name="Li C.Y."/>
            <person name="Wang Z.W."/>
            <person name="Zhao X."/>
            <person name="Zhong W.Y."/>
            <person name="Ma X.K."/>
            <person name="Ma L."/>
            <person name="Huang J."/>
            <person name="Chen G.Z."/>
            <person name="Huang M.Z."/>
            <person name="Huang L."/>
            <person name="Peng D.H."/>
            <person name="Luo Y.B."/>
            <person name="Zou S.Q."/>
            <person name="Chen S.P."/>
            <person name="Lan S."/>
            <person name="Tsai W.C."/>
            <person name="Van de Peer Y."/>
            <person name="Liu Z.J."/>
        </authorList>
    </citation>
    <scope>NUCLEOTIDE SEQUENCE [LARGE SCALE GENOMIC DNA]</scope>
    <source>
        <strain evidence="1">Lor288</strain>
    </source>
</reference>
<dbReference type="PANTHER" id="PTHR47074:SF21">
    <property type="entry name" value="RNASE H TYPE-1 DOMAIN-CONTAINING PROTEIN"/>
    <property type="match status" value="1"/>
</dbReference>
<dbReference type="InterPro" id="IPR052929">
    <property type="entry name" value="RNase_H-like_EbsB-rel"/>
</dbReference>